<organism evidence="1 2">
    <name type="scientific">Toxocara canis</name>
    <name type="common">Canine roundworm</name>
    <dbReference type="NCBI Taxonomy" id="6265"/>
    <lineage>
        <taxon>Eukaryota</taxon>
        <taxon>Metazoa</taxon>
        <taxon>Ecdysozoa</taxon>
        <taxon>Nematoda</taxon>
        <taxon>Chromadorea</taxon>
        <taxon>Rhabditida</taxon>
        <taxon>Spirurina</taxon>
        <taxon>Ascaridomorpha</taxon>
        <taxon>Ascaridoidea</taxon>
        <taxon>Toxocaridae</taxon>
        <taxon>Toxocara</taxon>
    </lineage>
</organism>
<proteinExistence type="predicted"/>
<dbReference type="Proteomes" id="UP000031036">
    <property type="component" value="Unassembled WGS sequence"/>
</dbReference>
<comment type="caution">
    <text evidence="1">The sequence shown here is derived from an EMBL/GenBank/DDBJ whole genome shotgun (WGS) entry which is preliminary data.</text>
</comment>
<sequence>MASKEYCALNCCNQQKRKGSFHVEGTLRGASRDLRENKPCPSCIVSQSVFNALLSGIAVPMISLPYLSYYVDISASDVEAHEYEMNNLSARCFGIKQKHVKVRRTRLLSSSSVTPPLPSNGDN</sequence>
<dbReference type="AlphaFoldDB" id="A0A0B2V189"/>
<dbReference type="Pfam" id="PF23408">
    <property type="entry name" value="TMEM126_like"/>
    <property type="match status" value="1"/>
</dbReference>
<protein>
    <submittedName>
        <fullName evidence="1">Uncharacterized protein</fullName>
    </submittedName>
</protein>
<dbReference type="InterPro" id="IPR057591">
    <property type="entry name" value="TMEM126-like"/>
</dbReference>
<keyword evidence="2" id="KW-1185">Reference proteome</keyword>
<gene>
    <name evidence="1" type="ORF">Tcan_06922</name>
</gene>
<accession>A0A0B2V189</accession>
<evidence type="ECO:0000313" key="2">
    <source>
        <dbReference type="Proteomes" id="UP000031036"/>
    </source>
</evidence>
<evidence type="ECO:0000313" key="1">
    <source>
        <dbReference type="EMBL" id="KHN74775.1"/>
    </source>
</evidence>
<reference evidence="1 2" key="1">
    <citation type="submission" date="2014-11" db="EMBL/GenBank/DDBJ databases">
        <title>Genetic blueprint of the zoonotic pathogen Toxocara canis.</title>
        <authorList>
            <person name="Zhu X.-Q."/>
            <person name="Korhonen P.K."/>
            <person name="Cai H."/>
            <person name="Young N.D."/>
            <person name="Nejsum P."/>
            <person name="von Samson-Himmelstjerna G."/>
            <person name="Boag P.R."/>
            <person name="Tan P."/>
            <person name="Li Q."/>
            <person name="Min J."/>
            <person name="Yang Y."/>
            <person name="Wang X."/>
            <person name="Fang X."/>
            <person name="Hall R.S."/>
            <person name="Hofmann A."/>
            <person name="Sternberg P.W."/>
            <person name="Jex A.R."/>
            <person name="Gasser R.B."/>
        </authorList>
    </citation>
    <scope>NUCLEOTIDE SEQUENCE [LARGE SCALE GENOMIC DNA]</scope>
    <source>
        <strain evidence="1">PN_DK_2014</strain>
    </source>
</reference>
<name>A0A0B2V189_TOXCA</name>
<dbReference type="EMBL" id="JPKZ01002824">
    <property type="protein sequence ID" value="KHN74775.1"/>
    <property type="molecule type" value="Genomic_DNA"/>
</dbReference>